<gene>
    <name evidence="1" type="ORF">LEMA_uP012560.1</name>
</gene>
<keyword evidence="2" id="KW-1185">Reference proteome</keyword>
<sequence>MTASVVQNLVMNSVVVEGMMVAIYPQYISSYYPPLLIPRFIFPSLQLS</sequence>
<dbReference type="Proteomes" id="UP000002668">
    <property type="component" value="Genome"/>
</dbReference>
<organism evidence="1 2">
    <name type="scientific">Leptosphaeria maculans (strain JN3 / isolate v23.1.3 / race Av1-4-5-6-7-8)</name>
    <name type="common">Blackleg fungus</name>
    <name type="synonym">Phoma lingam</name>
    <dbReference type="NCBI Taxonomy" id="985895"/>
    <lineage>
        <taxon>Eukaryota</taxon>
        <taxon>Fungi</taxon>
        <taxon>Dikarya</taxon>
        <taxon>Ascomycota</taxon>
        <taxon>Pezizomycotina</taxon>
        <taxon>Dothideomycetes</taxon>
        <taxon>Pleosporomycetidae</taxon>
        <taxon>Pleosporales</taxon>
        <taxon>Pleosporineae</taxon>
        <taxon>Leptosphaeriaceae</taxon>
        <taxon>Plenodomus</taxon>
        <taxon>Plenodomus lingam/Leptosphaeria maculans species complex</taxon>
    </lineage>
</organism>
<evidence type="ECO:0000313" key="1">
    <source>
        <dbReference type="EMBL" id="CBY02469.1"/>
    </source>
</evidence>
<dbReference type="HOGENOM" id="CLU_3160134_0_0_1"/>
<protein>
    <submittedName>
        <fullName evidence="1">Predicted protein</fullName>
    </submittedName>
</protein>
<evidence type="ECO:0000313" key="2">
    <source>
        <dbReference type="Proteomes" id="UP000002668"/>
    </source>
</evidence>
<name>E5ADB7_LEPMJ</name>
<accession>E5ADB7</accession>
<reference evidence="2" key="1">
    <citation type="journal article" date="2011" name="Nat. Commun.">
        <title>Effector diversification within compartments of the Leptosphaeria maculans genome affected by Repeat-Induced Point mutations.</title>
        <authorList>
            <person name="Rouxel T."/>
            <person name="Grandaubert J."/>
            <person name="Hane J.K."/>
            <person name="Hoede C."/>
            <person name="van de Wouw A.P."/>
            <person name="Couloux A."/>
            <person name="Dominguez V."/>
            <person name="Anthouard V."/>
            <person name="Bally P."/>
            <person name="Bourras S."/>
            <person name="Cozijnsen A.J."/>
            <person name="Ciuffetti L.M."/>
            <person name="Degrave A."/>
            <person name="Dilmaghani A."/>
            <person name="Duret L."/>
            <person name="Fudal I."/>
            <person name="Goodwin S.B."/>
            <person name="Gout L."/>
            <person name="Glaser N."/>
            <person name="Linglin J."/>
            <person name="Kema G.H.J."/>
            <person name="Lapalu N."/>
            <person name="Lawrence C.B."/>
            <person name="May K."/>
            <person name="Meyer M."/>
            <person name="Ollivier B."/>
            <person name="Poulain J."/>
            <person name="Schoch C.L."/>
            <person name="Simon A."/>
            <person name="Spatafora J.W."/>
            <person name="Stachowiak A."/>
            <person name="Turgeon B.G."/>
            <person name="Tyler B.M."/>
            <person name="Vincent D."/>
            <person name="Weissenbach J."/>
            <person name="Amselem J."/>
            <person name="Quesneville H."/>
            <person name="Oliver R.P."/>
            <person name="Wincker P."/>
            <person name="Balesdent M.-H."/>
            <person name="Howlett B.J."/>
        </authorList>
    </citation>
    <scope>NUCLEOTIDE SEQUENCE [LARGE SCALE GENOMIC DNA]</scope>
    <source>
        <strain evidence="2">JN3 / isolate v23.1.3 / race Av1-4-5-6-7-8</strain>
    </source>
</reference>
<dbReference type="EMBL" id="FP929139">
    <property type="protein sequence ID" value="CBY02469.1"/>
    <property type="molecule type" value="Genomic_DNA"/>
</dbReference>
<dbReference type="InParanoid" id="E5ADB7"/>
<dbReference type="VEuPathDB" id="FungiDB:LEMA_uP012560.1"/>
<proteinExistence type="predicted"/>
<dbReference type="AlphaFoldDB" id="E5ADB7"/>